<reference evidence="2 3" key="1">
    <citation type="journal article" date="2019" name="Int. J. Syst. Evol. Microbiol.">
        <title>The Global Catalogue of Microorganisms (GCM) 10K type strain sequencing project: providing services to taxonomists for standard genome sequencing and annotation.</title>
        <authorList>
            <consortium name="The Broad Institute Genomics Platform"/>
            <consortium name="The Broad Institute Genome Sequencing Center for Infectious Disease"/>
            <person name="Wu L."/>
            <person name="Ma J."/>
        </authorList>
    </citation>
    <scope>NUCLEOTIDE SEQUENCE [LARGE SCALE GENOMIC DNA]</scope>
    <source>
        <strain evidence="2 3">XZGYJ-43</strain>
    </source>
</reference>
<proteinExistence type="predicted"/>
<accession>A0ABD5Z3Z0</accession>
<evidence type="ECO:0000256" key="1">
    <source>
        <dbReference type="SAM" id="MobiDB-lite"/>
    </source>
</evidence>
<evidence type="ECO:0000313" key="2">
    <source>
        <dbReference type="EMBL" id="MFC7199891.1"/>
    </source>
</evidence>
<comment type="caution">
    <text evidence="2">The sequence shown here is derived from an EMBL/GenBank/DDBJ whole genome shotgun (WGS) entry which is preliminary data.</text>
</comment>
<protein>
    <submittedName>
        <fullName evidence="2">Uncharacterized protein</fullName>
    </submittedName>
</protein>
<gene>
    <name evidence="2" type="ORF">ACFQJ9_10810</name>
</gene>
<organism evidence="2 3">
    <name type="scientific">Halospeciosus flavus</name>
    <dbReference type="NCBI Taxonomy" id="3032283"/>
    <lineage>
        <taxon>Archaea</taxon>
        <taxon>Methanobacteriati</taxon>
        <taxon>Methanobacteriota</taxon>
        <taxon>Stenosarchaea group</taxon>
        <taxon>Halobacteria</taxon>
        <taxon>Halobacteriales</taxon>
        <taxon>Halobacteriaceae</taxon>
        <taxon>Halospeciosus</taxon>
    </lineage>
</organism>
<sequence length="117" mass="13289">MSEETPLGDLREQLDESGPAEVDAAAVEEQVEEESGGPAFDFTNDLQRSIYPREESWEELQDVIDFEVKRMLAEEDIRDFAGREAHDAMVRLAVQNPERIVELVLDARGIDPEELDE</sequence>
<dbReference type="Pfam" id="PF25925">
    <property type="entry name" value="DUF7970"/>
    <property type="match status" value="1"/>
</dbReference>
<dbReference type="Proteomes" id="UP001596447">
    <property type="component" value="Unassembled WGS sequence"/>
</dbReference>
<dbReference type="RefSeq" id="WP_279529814.1">
    <property type="nucleotide sequence ID" value="NZ_CP122312.1"/>
</dbReference>
<feature type="region of interest" description="Disordered" evidence="1">
    <location>
        <begin position="1"/>
        <end position="25"/>
    </location>
</feature>
<name>A0ABD5Z3Z0_9EURY</name>
<dbReference type="AlphaFoldDB" id="A0ABD5Z3Z0"/>
<dbReference type="EMBL" id="JBHTAR010000011">
    <property type="protein sequence ID" value="MFC7199891.1"/>
    <property type="molecule type" value="Genomic_DNA"/>
</dbReference>
<keyword evidence="3" id="KW-1185">Reference proteome</keyword>
<evidence type="ECO:0000313" key="3">
    <source>
        <dbReference type="Proteomes" id="UP001596447"/>
    </source>
</evidence>
<dbReference type="InterPro" id="IPR058276">
    <property type="entry name" value="DUF7970"/>
</dbReference>